<dbReference type="EMBL" id="CP001700">
    <property type="protein sequence ID" value="ACU70616.1"/>
    <property type="molecule type" value="Genomic_DNA"/>
</dbReference>
<dbReference type="KEGG" id="cai:Caci_1695"/>
<dbReference type="AlphaFoldDB" id="C7QBN9"/>
<accession>C7QBN9</accession>
<dbReference type="Proteomes" id="UP000000851">
    <property type="component" value="Chromosome"/>
</dbReference>
<reference evidence="1 2" key="1">
    <citation type="journal article" date="2009" name="Stand. Genomic Sci.">
        <title>Complete genome sequence of Catenulispora acidiphila type strain (ID 139908).</title>
        <authorList>
            <person name="Copeland A."/>
            <person name="Lapidus A."/>
            <person name="Glavina Del Rio T."/>
            <person name="Nolan M."/>
            <person name="Lucas S."/>
            <person name="Chen F."/>
            <person name="Tice H."/>
            <person name="Cheng J.F."/>
            <person name="Bruce D."/>
            <person name="Goodwin L."/>
            <person name="Pitluck S."/>
            <person name="Mikhailova N."/>
            <person name="Pati A."/>
            <person name="Ivanova N."/>
            <person name="Mavromatis K."/>
            <person name="Chen A."/>
            <person name="Palaniappan K."/>
            <person name="Chain P."/>
            <person name="Land M."/>
            <person name="Hauser L."/>
            <person name="Chang Y.J."/>
            <person name="Jeffries C.D."/>
            <person name="Chertkov O."/>
            <person name="Brettin T."/>
            <person name="Detter J.C."/>
            <person name="Han C."/>
            <person name="Ali Z."/>
            <person name="Tindall B.J."/>
            <person name="Goker M."/>
            <person name="Bristow J."/>
            <person name="Eisen J.A."/>
            <person name="Markowitz V."/>
            <person name="Hugenholtz P."/>
            <person name="Kyrpides N.C."/>
            <person name="Klenk H.P."/>
        </authorList>
    </citation>
    <scope>NUCLEOTIDE SEQUENCE [LARGE SCALE GENOMIC DNA]</scope>
    <source>
        <strain evidence="2">DSM 44928 / JCM 14897 / NBRC 102108 / NRRL B-24433 / ID139908</strain>
    </source>
</reference>
<gene>
    <name evidence="1" type="ordered locus">Caci_1695</name>
</gene>
<dbReference type="HOGENOM" id="CLU_117206_0_0_11"/>
<dbReference type="eggNOG" id="ENOG5032BQI">
    <property type="taxonomic scope" value="Bacteria"/>
</dbReference>
<evidence type="ECO:0000313" key="1">
    <source>
        <dbReference type="EMBL" id="ACU70616.1"/>
    </source>
</evidence>
<keyword evidence="2" id="KW-1185">Reference proteome</keyword>
<dbReference type="InParanoid" id="C7QBN9"/>
<proteinExistence type="predicted"/>
<name>C7QBN9_CATAD</name>
<dbReference type="STRING" id="479433.Caci_1695"/>
<evidence type="ECO:0000313" key="2">
    <source>
        <dbReference type="Proteomes" id="UP000000851"/>
    </source>
</evidence>
<protein>
    <submittedName>
        <fullName evidence="1">Uncharacterized protein</fullName>
    </submittedName>
</protein>
<organism evidence="1 2">
    <name type="scientific">Catenulispora acidiphila (strain DSM 44928 / JCM 14897 / NBRC 102108 / NRRL B-24433 / ID139908)</name>
    <dbReference type="NCBI Taxonomy" id="479433"/>
    <lineage>
        <taxon>Bacteria</taxon>
        <taxon>Bacillati</taxon>
        <taxon>Actinomycetota</taxon>
        <taxon>Actinomycetes</taxon>
        <taxon>Catenulisporales</taxon>
        <taxon>Catenulisporaceae</taxon>
        <taxon>Catenulispora</taxon>
    </lineage>
</organism>
<sequence length="211" mass="22540">MNPMDAEQTTFLRELVSGTPWFGECRGFARTLRRAPRSPGGLLLVGTPEEEPWHLAAHLDTEAGLANLPQLAPTLIRHQIPDGAPPHLAVPLARLEQARKGEAVFIVAPDDPGTPLLERVDDARRRGAAILTLAEDEETSSELLTLSHDALLVPENGIVPGFDAAQHLLASTAGEGEGRKGGRGSGPRLGFRDRLTALIDQVSGGSADTYR</sequence>